<dbReference type="Proteomes" id="UP000822688">
    <property type="component" value="Chromosome 8"/>
</dbReference>
<organism evidence="1 2">
    <name type="scientific">Ceratodon purpureus</name>
    <name type="common">Fire moss</name>
    <name type="synonym">Dicranum purpureum</name>
    <dbReference type="NCBI Taxonomy" id="3225"/>
    <lineage>
        <taxon>Eukaryota</taxon>
        <taxon>Viridiplantae</taxon>
        <taxon>Streptophyta</taxon>
        <taxon>Embryophyta</taxon>
        <taxon>Bryophyta</taxon>
        <taxon>Bryophytina</taxon>
        <taxon>Bryopsida</taxon>
        <taxon>Dicranidae</taxon>
        <taxon>Pseudoditrichales</taxon>
        <taxon>Ditrichaceae</taxon>
        <taxon>Ceratodon</taxon>
    </lineage>
</organism>
<protein>
    <submittedName>
        <fullName evidence="1">Uncharacterized protein</fullName>
    </submittedName>
</protein>
<keyword evidence="2" id="KW-1185">Reference proteome</keyword>
<gene>
    <name evidence="1" type="ORF">KC19_8G154000</name>
</gene>
<evidence type="ECO:0000313" key="2">
    <source>
        <dbReference type="Proteomes" id="UP000822688"/>
    </source>
</evidence>
<dbReference type="EMBL" id="CM026429">
    <property type="protein sequence ID" value="KAG0564982.1"/>
    <property type="molecule type" value="Genomic_DNA"/>
</dbReference>
<dbReference type="AlphaFoldDB" id="A0A8T0H7C7"/>
<proteinExistence type="predicted"/>
<accession>A0A8T0H7C7</accession>
<reference evidence="1" key="1">
    <citation type="submission" date="2020-06" db="EMBL/GenBank/DDBJ databases">
        <title>WGS assembly of Ceratodon purpureus strain R40.</title>
        <authorList>
            <person name="Carey S.B."/>
            <person name="Jenkins J."/>
            <person name="Shu S."/>
            <person name="Lovell J.T."/>
            <person name="Sreedasyam A."/>
            <person name="Maumus F."/>
            <person name="Tiley G.P."/>
            <person name="Fernandez-Pozo N."/>
            <person name="Barry K."/>
            <person name="Chen C."/>
            <person name="Wang M."/>
            <person name="Lipzen A."/>
            <person name="Daum C."/>
            <person name="Saski C.A."/>
            <person name="Payton A.C."/>
            <person name="Mcbreen J.C."/>
            <person name="Conrad R.E."/>
            <person name="Kollar L.M."/>
            <person name="Olsson S."/>
            <person name="Huttunen S."/>
            <person name="Landis J.B."/>
            <person name="Wickett N.J."/>
            <person name="Johnson M.G."/>
            <person name="Rensing S.A."/>
            <person name="Grimwood J."/>
            <person name="Schmutz J."/>
            <person name="Mcdaniel S.F."/>
        </authorList>
    </citation>
    <scope>NUCLEOTIDE SEQUENCE</scope>
    <source>
        <strain evidence="1">R40</strain>
    </source>
</reference>
<sequence length="108" mass="12198">MHMLEHDMLQFESLLESLRNNMCTHVSLQLLPRCVAKLNWQRSCTSRGDPHNSSGVVEAGSFIVRKNPAEADSLDLNHSHVTNSMQNVWTGWPHLVMTLQQSETGNQS</sequence>
<evidence type="ECO:0000313" key="1">
    <source>
        <dbReference type="EMBL" id="KAG0564982.1"/>
    </source>
</evidence>
<name>A0A8T0H7C7_CERPU</name>
<comment type="caution">
    <text evidence="1">The sequence shown here is derived from an EMBL/GenBank/DDBJ whole genome shotgun (WGS) entry which is preliminary data.</text>
</comment>